<protein>
    <submittedName>
        <fullName evidence="1">Uncharacterized protein</fullName>
    </submittedName>
</protein>
<dbReference type="RefSeq" id="WP_009727404.1">
    <property type="nucleotide sequence ID" value="NZ_APHR01000075.1"/>
</dbReference>
<evidence type="ECO:0000313" key="2">
    <source>
        <dbReference type="Proteomes" id="UP000012019"/>
    </source>
</evidence>
<dbReference type="EMBL" id="APHR01000075">
    <property type="protein sequence ID" value="EMR12048.1"/>
    <property type="molecule type" value="Genomic_DNA"/>
</dbReference>
<reference evidence="1 2" key="1">
    <citation type="journal article" date="2013" name="Genome Announc.">
        <title>Draft Genome Sequence of Methylophaga lonarensis MPLT, a Haloalkaliphilic (Non-Methane-Utilizing) Methylotroph.</title>
        <authorList>
            <person name="Shetty S.A."/>
            <person name="Marathe N.P."/>
            <person name="Munot H."/>
            <person name="Antony C.P."/>
            <person name="Dhotre D.P."/>
            <person name="Murrell J.C."/>
            <person name="Shouche Y.S."/>
        </authorList>
    </citation>
    <scope>NUCLEOTIDE SEQUENCE [LARGE SCALE GENOMIC DNA]</scope>
    <source>
        <strain evidence="1 2">MPL</strain>
    </source>
</reference>
<accession>M7NTE1</accession>
<organism evidence="1 2">
    <name type="scientific">Methylophaga lonarensis MPL</name>
    <dbReference type="NCBI Taxonomy" id="1286106"/>
    <lineage>
        <taxon>Bacteria</taxon>
        <taxon>Pseudomonadati</taxon>
        <taxon>Pseudomonadota</taxon>
        <taxon>Gammaproteobacteria</taxon>
        <taxon>Thiotrichales</taxon>
        <taxon>Piscirickettsiaceae</taxon>
        <taxon>Methylophaga</taxon>
    </lineage>
</organism>
<name>M7NTE1_9GAMM</name>
<evidence type="ECO:0000313" key="1">
    <source>
        <dbReference type="EMBL" id="EMR12048.1"/>
    </source>
</evidence>
<keyword evidence="2" id="KW-1185">Reference proteome</keyword>
<comment type="caution">
    <text evidence="1">The sequence shown here is derived from an EMBL/GenBank/DDBJ whole genome shotgun (WGS) entry which is preliminary data.</text>
</comment>
<gene>
    <name evidence="1" type="ORF">MPL1_12286</name>
</gene>
<proteinExistence type="predicted"/>
<dbReference type="Proteomes" id="UP000012019">
    <property type="component" value="Unassembled WGS sequence"/>
</dbReference>
<dbReference type="AlphaFoldDB" id="M7NTE1"/>
<sequence>MTSDTGGIYEALIPISNWNILIETDVTGKTTERLIGLNESDGLGHISEKIFHFDEKTKVALMETGPRYQVNGAPGLPHSKTIVTLTKRIGFKRTLKLLGNGRVDHLKFRYPLS</sequence>
<dbReference type="STRING" id="1286106.MPL1_12286"/>